<dbReference type="InterPro" id="IPR001356">
    <property type="entry name" value="HD"/>
</dbReference>
<dbReference type="SUPFAM" id="SSF46689">
    <property type="entry name" value="Homeodomain-like"/>
    <property type="match status" value="1"/>
</dbReference>
<evidence type="ECO:0000256" key="3">
    <source>
        <dbReference type="ARBA" id="ARBA00023125"/>
    </source>
</evidence>
<dbReference type="GO" id="GO:0000978">
    <property type="term" value="F:RNA polymerase II cis-regulatory region sequence-specific DNA binding"/>
    <property type="evidence" value="ECO:0007669"/>
    <property type="project" value="TreeGrafter"/>
</dbReference>
<evidence type="ECO:0000256" key="6">
    <source>
        <dbReference type="PROSITE-ProRule" id="PRU00108"/>
    </source>
</evidence>
<evidence type="ECO:0000313" key="10">
    <source>
        <dbReference type="EMBL" id="GFY64274.1"/>
    </source>
</evidence>
<proteinExistence type="predicted"/>
<dbReference type="InterPro" id="IPR020479">
    <property type="entry name" value="HD_metazoa"/>
</dbReference>
<dbReference type="GO" id="GO:0005634">
    <property type="term" value="C:nucleus"/>
    <property type="evidence" value="ECO:0007669"/>
    <property type="project" value="UniProtKB-SubCell"/>
</dbReference>
<keyword evidence="5 6" id="KW-0539">Nucleus</keyword>
<keyword evidence="2" id="KW-0217">Developmental protein</keyword>
<dbReference type="GO" id="GO:0000981">
    <property type="term" value="F:DNA-binding transcription factor activity, RNA polymerase II-specific"/>
    <property type="evidence" value="ECO:0007669"/>
    <property type="project" value="InterPro"/>
</dbReference>
<gene>
    <name evidence="10" type="primary">hoxa1</name>
    <name evidence="10" type="ORF">TNIN_90891</name>
</gene>
<comment type="caution">
    <text evidence="10">The sequence shown here is derived from an EMBL/GenBank/DDBJ whole genome shotgun (WGS) entry which is preliminary data.</text>
</comment>
<keyword evidence="4 6" id="KW-0371">Homeobox</keyword>
<dbReference type="CDD" id="cd00086">
    <property type="entry name" value="homeodomain"/>
    <property type="match status" value="1"/>
</dbReference>
<evidence type="ECO:0000256" key="4">
    <source>
        <dbReference type="ARBA" id="ARBA00023155"/>
    </source>
</evidence>
<feature type="DNA-binding region" description="Homeobox" evidence="6">
    <location>
        <begin position="243"/>
        <end position="302"/>
    </location>
</feature>
<evidence type="ECO:0000256" key="2">
    <source>
        <dbReference type="ARBA" id="ARBA00022473"/>
    </source>
</evidence>
<feature type="compositionally biased region" description="Low complexity" evidence="8">
    <location>
        <begin position="230"/>
        <end position="246"/>
    </location>
</feature>
<evidence type="ECO:0000313" key="11">
    <source>
        <dbReference type="Proteomes" id="UP000886998"/>
    </source>
</evidence>
<dbReference type="Proteomes" id="UP000886998">
    <property type="component" value="Unassembled WGS sequence"/>
</dbReference>
<dbReference type="PRINTS" id="PR00024">
    <property type="entry name" value="HOMEOBOX"/>
</dbReference>
<evidence type="ECO:0000256" key="1">
    <source>
        <dbReference type="ARBA" id="ARBA00004123"/>
    </source>
</evidence>
<dbReference type="PANTHER" id="PTHR45946:SF4">
    <property type="entry name" value="HOMEOBOX PROTEIN ROUGH-RELATED"/>
    <property type="match status" value="1"/>
</dbReference>
<feature type="compositionally biased region" description="Low complexity" evidence="8">
    <location>
        <begin position="322"/>
        <end position="344"/>
    </location>
</feature>
<reference evidence="10" key="1">
    <citation type="submission" date="2020-08" db="EMBL/GenBank/DDBJ databases">
        <title>Multicomponent nature underlies the extraordinary mechanical properties of spider dragline silk.</title>
        <authorList>
            <person name="Kono N."/>
            <person name="Nakamura H."/>
            <person name="Mori M."/>
            <person name="Yoshida Y."/>
            <person name="Ohtoshi R."/>
            <person name="Malay A.D."/>
            <person name="Moran D.A.P."/>
            <person name="Tomita M."/>
            <person name="Numata K."/>
            <person name="Arakawa K."/>
        </authorList>
    </citation>
    <scope>NUCLEOTIDE SEQUENCE</scope>
</reference>
<dbReference type="PROSITE" id="PS00027">
    <property type="entry name" value="HOMEOBOX_1"/>
    <property type="match status" value="1"/>
</dbReference>
<evidence type="ECO:0000256" key="8">
    <source>
        <dbReference type="SAM" id="MobiDB-lite"/>
    </source>
</evidence>
<name>A0A8X6Y7B3_9ARAC</name>
<feature type="region of interest" description="Disordered" evidence="8">
    <location>
        <begin position="153"/>
        <end position="174"/>
    </location>
</feature>
<dbReference type="InterPro" id="IPR009057">
    <property type="entry name" value="Homeodomain-like_sf"/>
</dbReference>
<comment type="subcellular location">
    <subcellularLocation>
        <location evidence="1 6 7">Nucleus</location>
    </subcellularLocation>
</comment>
<feature type="domain" description="Homeobox" evidence="9">
    <location>
        <begin position="241"/>
        <end position="301"/>
    </location>
</feature>
<dbReference type="SMART" id="SM00389">
    <property type="entry name" value="HOX"/>
    <property type="match status" value="1"/>
</dbReference>
<evidence type="ECO:0000256" key="7">
    <source>
        <dbReference type="RuleBase" id="RU000682"/>
    </source>
</evidence>
<dbReference type="PROSITE" id="PS50071">
    <property type="entry name" value="HOMEOBOX_2"/>
    <property type="match status" value="1"/>
</dbReference>
<dbReference type="EMBL" id="BMAV01015169">
    <property type="protein sequence ID" value="GFY64274.1"/>
    <property type="molecule type" value="Genomic_DNA"/>
</dbReference>
<dbReference type="PANTHER" id="PTHR45946">
    <property type="entry name" value="HOMEOBOX PROTEIN ROUGH-RELATED"/>
    <property type="match status" value="1"/>
</dbReference>
<sequence length="344" mass="38547">MMNHTNTAYGACPQQPPMLPEFGAGADSKLFYGGGDSKLFYSGDQQHSYGYPEPAEPPVSHLPPQIINEPNGLSYTNLDAGQSSVYPNTNNAHRQHPSYYHQSYYHHQSYDYELSSNSDYMTGYHHHNPSYHGIQHQQQHAVNMNRRPTTQFGPYHNHSYDSQHPVPGTECQQLNGVSPFQRTVAQQPQQQPIPPFKWMQVKRSIPKPAPKPEYGYTAPTTSSGTANYPGGSSMSGASSQNSAGSSRTNFTTKQLTELEKEFHFNKYLNRARRIEIASALQLNETQVKIWFQNRRMKQKKRMKEGLLPMDVGSTKENSPNCSTSLHHSPSSGSATPLSSKDANQ</sequence>
<keyword evidence="3 6" id="KW-0238">DNA-binding</keyword>
<dbReference type="InterPro" id="IPR017970">
    <property type="entry name" value="Homeobox_CS"/>
</dbReference>
<evidence type="ECO:0000256" key="5">
    <source>
        <dbReference type="ARBA" id="ARBA00023242"/>
    </source>
</evidence>
<dbReference type="Gene3D" id="1.10.10.60">
    <property type="entry name" value="Homeodomain-like"/>
    <property type="match status" value="1"/>
</dbReference>
<dbReference type="OrthoDB" id="6159439at2759"/>
<dbReference type="FunFam" id="1.10.10.60:FF:000113">
    <property type="entry name" value="homeobox protein Hox-B1"/>
    <property type="match status" value="1"/>
</dbReference>
<feature type="region of interest" description="Disordered" evidence="8">
    <location>
        <begin position="207"/>
        <end position="248"/>
    </location>
</feature>
<feature type="region of interest" description="Disordered" evidence="8">
    <location>
        <begin position="301"/>
        <end position="344"/>
    </location>
</feature>
<protein>
    <submittedName>
        <fullName evidence="10">Homeobox protein Hox-A1</fullName>
    </submittedName>
</protein>
<evidence type="ECO:0000259" key="9">
    <source>
        <dbReference type="PROSITE" id="PS50071"/>
    </source>
</evidence>
<dbReference type="Pfam" id="PF00046">
    <property type="entry name" value="Homeodomain"/>
    <property type="match status" value="1"/>
</dbReference>
<organism evidence="10 11">
    <name type="scientific">Trichonephila inaurata madagascariensis</name>
    <dbReference type="NCBI Taxonomy" id="2747483"/>
    <lineage>
        <taxon>Eukaryota</taxon>
        <taxon>Metazoa</taxon>
        <taxon>Ecdysozoa</taxon>
        <taxon>Arthropoda</taxon>
        <taxon>Chelicerata</taxon>
        <taxon>Arachnida</taxon>
        <taxon>Araneae</taxon>
        <taxon>Araneomorphae</taxon>
        <taxon>Entelegynae</taxon>
        <taxon>Araneoidea</taxon>
        <taxon>Nephilidae</taxon>
        <taxon>Trichonephila</taxon>
        <taxon>Trichonephila inaurata</taxon>
    </lineage>
</organism>
<dbReference type="InterPro" id="IPR046327">
    <property type="entry name" value="HXA1/B1/D1"/>
</dbReference>
<accession>A0A8X6Y7B3</accession>
<dbReference type="AlphaFoldDB" id="A0A8X6Y7B3"/>
<keyword evidence="11" id="KW-1185">Reference proteome</keyword>